<proteinExistence type="predicted"/>
<feature type="transmembrane region" description="Helical" evidence="1">
    <location>
        <begin position="52"/>
        <end position="71"/>
    </location>
</feature>
<organism evidence="2 3">
    <name type="scientific">Candidatus Magasanikbacteria bacterium CG10_big_fil_rev_8_21_14_0_10_36_32</name>
    <dbReference type="NCBI Taxonomy" id="1974646"/>
    <lineage>
        <taxon>Bacteria</taxon>
        <taxon>Candidatus Magasanikiibacteriota</taxon>
    </lineage>
</organism>
<evidence type="ECO:0000313" key="3">
    <source>
        <dbReference type="Proteomes" id="UP000231426"/>
    </source>
</evidence>
<accession>A0A2M6W6X4</accession>
<feature type="transmembrane region" description="Helical" evidence="1">
    <location>
        <begin position="6"/>
        <end position="23"/>
    </location>
</feature>
<sequence>MDIIFKIIGALGLISIIAGVVNLNSIRRNWFFVVGGILLLTYSIYLRDPIFIPLQAIFTTVSLYEIYKITYKKI</sequence>
<gene>
    <name evidence="2" type="ORF">COU29_01855</name>
</gene>
<keyword evidence="1" id="KW-0812">Transmembrane</keyword>
<dbReference type="EMBL" id="PFBV01000003">
    <property type="protein sequence ID" value="PIT88507.1"/>
    <property type="molecule type" value="Genomic_DNA"/>
</dbReference>
<protein>
    <submittedName>
        <fullName evidence="2">Uncharacterized protein</fullName>
    </submittedName>
</protein>
<evidence type="ECO:0000313" key="2">
    <source>
        <dbReference type="EMBL" id="PIT88507.1"/>
    </source>
</evidence>
<dbReference type="Proteomes" id="UP000231426">
    <property type="component" value="Unassembled WGS sequence"/>
</dbReference>
<reference evidence="3" key="1">
    <citation type="submission" date="2017-09" db="EMBL/GenBank/DDBJ databases">
        <title>Depth-based differentiation of microbial function through sediment-hosted aquifers and enrichment of novel symbionts in the deep terrestrial subsurface.</title>
        <authorList>
            <person name="Probst A.J."/>
            <person name="Ladd B."/>
            <person name="Jarett J.K."/>
            <person name="Geller-Mcgrath D.E."/>
            <person name="Sieber C.M.K."/>
            <person name="Emerson J.B."/>
            <person name="Anantharaman K."/>
            <person name="Thomas B.C."/>
            <person name="Malmstrom R."/>
            <person name="Stieglmeier M."/>
            <person name="Klingl A."/>
            <person name="Woyke T."/>
            <person name="Ryan C.M."/>
            <person name="Banfield J.F."/>
        </authorList>
    </citation>
    <scope>NUCLEOTIDE SEQUENCE [LARGE SCALE GENOMIC DNA]</scope>
</reference>
<keyword evidence="1" id="KW-1133">Transmembrane helix</keyword>
<dbReference type="AlphaFoldDB" id="A0A2M6W6X4"/>
<feature type="transmembrane region" description="Helical" evidence="1">
    <location>
        <begin position="30"/>
        <end position="46"/>
    </location>
</feature>
<keyword evidence="1" id="KW-0472">Membrane</keyword>
<comment type="caution">
    <text evidence="2">The sequence shown here is derived from an EMBL/GenBank/DDBJ whole genome shotgun (WGS) entry which is preliminary data.</text>
</comment>
<evidence type="ECO:0000256" key="1">
    <source>
        <dbReference type="SAM" id="Phobius"/>
    </source>
</evidence>
<name>A0A2M6W6X4_9BACT</name>